<evidence type="ECO:0000313" key="3">
    <source>
        <dbReference type="Proteomes" id="UP001497392"/>
    </source>
</evidence>
<name>A0ABP1G6M9_9CHLO</name>
<feature type="compositionally biased region" description="Basic residues" evidence="1">
    <location>
        <begin position="198"/>
        <end position="217"/>
    </location>
</feature>
<organism evidence="2 3">
    <name type="scientific">Coccomyxa viridis</name>
    <dbReference type="NCBI Taxonomy" id="1274662"/>
    <lineage>
        <taxon>Eukaryota</taxon>
        <taxon>Viridiplantae</taxon>
        <taxon>Chlorophyta</taxon>
        <taxon>core chlorophytes</taxon>
        <taxon>Trebouxiophyceae</taxon>
        <taxon>Trebouxiophyceae incertae sedis</taxon>
        <taxon>Coccomyxaceae</taxon>
        <taxon>Coccomyxa</taxon>
    </lineage>
</organism>
<proteinExistence type="predicted"/>
<reference evidence="2 3" key="1">
    <citation type="submission" date="2024-06" db="EMBL/GenBank/DDBJ databases">
        <authorList>
            <person name="Kraege A."/>
            <person name="Thomma B."/>
        </authorList>
    </citation>
    <scope>NUCLEOTIDE SEQUENCE [LARGE SCALE GENOMIC DNA]</scope>
</reference>
<dbReference type="EMBL" id="CAXHTA020000012">
    <property type="protein sequence ID" value="CAL5225437.1"/>
    <property type="molecule type" value="Genomic_DNA"/>
</dbReference>
<comment type="caution">
    <text evidence="2">The sequence shown here is derived from an EMBL/GenBank/DDBJ whole genome shotgun (WGS) entry which is preliminary data.</text>
</comment>
<evidence type="ECO:0000256" key="1">
    <source>
        <dbReference type="SAM" id="MobiDB-lite"/>
    </source>
</evidence>
<evidence type="ECO:0000313" key="2">
    <source>
        <dbReference type="EMBL" id="CAL5225437.1"/>
    </source>
</evidence>
<dbReference type="Proteomes" id="UP001497392">
    <property type="component" value="Unassembled WGS sequence"/>
</dbReference>
<accession>A0ABP1G6M9</accession>
<gene>
    <name evidence="2" type="primary">g8255</name>
    <name evidence="2" type="ORF">VP750_LOCUS7096</name>
</gene>
<keyword evidence="3" id="KW-1185">Reference proteome</keyword>
<protein>
    <submittedName>
        <fullName evidence="2">G8255 protein</fullName>
    </submittedName>
</protein>
<feature type="region of interest" description="Disordered" evidence="1">
    <location>
        <begin position="195"/>
        <end position="320"/>
    </location>
</feature>
<feature type="compositionally biased region" description="Polar residues" evidence="1">
    <location>
        <begin position="251"/>
        <end position="278"/>
    </location>
</feature>
<feature type="compositionally biased region" description="Polar residues" evidence="1">
    <location>
        <begin position="1"/>
        <end position="38"/>
    </location>
</feature>
<feature type="region of interest" description="Disordered" evidence="1">
    <location>
        <begin position="1"/>
        <end position="54"/>
    </location>
</feature>
<feature type="region of interest" description="Disordered" evidence="1">
    <location>
        <begin position="139"/>
        <end position="161"/>
    </location>
</feature>
<sequence>MPTEQATGVRQVSTLSASQKFSPTEQATTVRQASTLPASQRCMPTERDPAVGQAPALSVKGRGELIASIVETGLQIANRMGDRAAAAALSPTKAAAAVSCPSTPAGRQPDLSNHALPAPSILAEQPDIVDEAKEQAVLANTPAKAAAQSPAVSEHEPSQPDETLVVAVPKCQGVLSAAQRERLRHWTFVDGHTTVRERARRREPRPRRKQAPRRSTKRQAAAQAARLSQVTEPEGPSQHAKPGGRKRKAVQPSTRVLRSRKVLSTTSSSDMHQQSLQEPSVGDTSKCKASDIKQGPQISSSSEGDCPGESSAPQRRGSFALQRLASIALKM</sequence>